<dbReference type="PANTHER" id="PTHR20858:SF17">
    <property type="entry name" value="HYDROXYMETHYLPYRIMIDINE_PHOSPHOMETHYLPYRIMIDINE KINASE THI20-RELATED"/>
    <property type="match status" value="1"/>
</dbReference>
<protein>
    <recommendedName>
        <fullName evidence="2">hydroxymethylpyrimidine kinase</fullName>
        <ecNumber evidence="2">2.7.1.49</ecNumber>
    </recommendedName>
</protein>
<dbReference type="SUPFAM" id="SSF53613">
    <property type="entry name" value="Ribokinase-like"/>
    <property type="match status" value="1"/>
</dbReference>
<sequence>MIRNVLSIAGSDPSGGAGIQADLKTFAACGVYGMAALTALTAQNTQGVSAVHLVPPEFVAQQIKAVFADIRVDAVKIGMIANAGIAEAVADALAPYRGVPVVLDPVMIAKGGAPLLTPEAVDTLVSKLLPIATFLTPNLLEAAALLKTPLAESRLVMADQAMRLRSLGASHVLIKGGHLRGEESPDILASEEGLSWFEGERIATVNTHGTGCTLSSAIASELAKGASPQEAVKAAKRYLTAAITAANLLSVGSGHGPVQHFHALWN</sequence>
<dbReference type="RefSeq" id="WP_111159756.1">
    <property type="nucleotide sequence ID" value="NZ_PCDP01000026.1"/>
</dbReference>
<gene>
    <name evidence="8" type="primary">thiD</name>
    <name evidence="8" type="ORF">CPY51_08050</name>
</gene>
<dbReference type="OrthoDB" id="9810880at2"/>
<evidence type="ECO:0000259" key="7">
    <source>
        <dbReference type="Pfam" id="PF08543"/>
    </source>
</evidence>
<dbReference type="GO" id="GO:0008902">
    <property type="term" value="F:hydroxymethylpyrimidine kinase activity"/>
    <property type="evidence" value="ECO:0007669"/>
    <property type="project" value="UniProtKB-EC"/>
</dbReference>
<comment type="caution">
    <text evidence="8">The sequence shown here is derived from an EMBL/GenBank/DDBJ whole genome shotgun (WGS) entry which is preliminary data.</text>
</comment>
<dbReference type="GO" id="GO:0009229">
    <property type="term" value="P:thiamine diphosphate biosynthetic process"/>
    <property type="evidence" value="ECO:0007669"/>
    <property type="project" value="UniProtKB-UniPathway"/>
</dbReference>
<dbReference type="InterPro" id="IPR029056">
    <property type="entry name" value="Ribokinase-like"/>
</dbReference>
<evidence type="ECO:0000313" key="9">
    <source>
        <dbReference type="Proteomes" id="UP000248925"/>
    </source>
</evidence>
<dbReference type="Gene3D" id="3.40.1190.20">
    <property type="match status" value="1"/>
</dbReference>
<dbReference type="EMBL" id="PCDP01000026">
    <property type="protein sequence ID" value="PZM15262.1"/>
    <property type="molecule type" value="Genomic_DNA"/>
</dbReference>
<keyword evidence="4" id="KW-0547">Nucleotide-binding</keyword>
<dbReference type="GO" id="GO:0005524">
    <property type="term" value="F:ATP binding"/>
    <property type="evidence" value="ECO:0007669"/>
    <property type="project" value="UniProtKB-KW"/>
</dbReference>
<evidence type="ECO:0000256" key="3">
    <source>
        <dbReference type="ARBA" id="ARBA00022679"/>
    </source>
</evidence>
<evidence type="ECO:0000313" key="8">
    <source>
        <dbReference type="EMBL" id="PZM15262.1"/>
    </source>
</evidence>
<evidence type="ECO:0000256" key="6">
    <source>
        <dbReference type="ARBA" id="ARBA00022840"/>
    </source>
</evidence>
<name>A0A2W4CS29_9HYPH</name>
<dbReference type="EC" id="2.7.1.49" evidence="2"/>
<keyword evidence="5 8" id="KW-0418">Kinase</keyword>
<evidence type="ECO:0000256" key="4">
    <source>
        <dbReference type="ARBA" id="ARBA00022741"/>
    </source>
</evidence>
<accession>A0A2W4CS29</accession>
<dbReference type="CDD" id="cd01169">
    <property type="entry name" value="HMPP_kinase"/>
    <property type="match status" value="1"/>
</dbReference>
<comment type="pathway">
    <text evidence="1">Cofactor biosynthesis; thiamine diphosphate biosynthesis.</text>
</comment>
<dbReference type="GO" id="GO:0005829">
    <property type="term" value="C:cytosol"/>
    <property type="evidence" value="ECO:0007669"/>
    <property type="project" value="TreeGrafter"/>
</dbReference>
<evidence type="ECO:0000256" key="5">
    <source>
        <dbReference type="ARBA" id="ARBA00022777"/>
    </source>
</evidence>
<evidence type="ECO:0000256" key="2">
    <source>
        <dbReference type="ARBA" id="ARBA00012135"/>
    </source>
</evidence>
<dbReference type="InterPro" id="IPR004399">
    <property type="entry name" value="HMP/HMP-P_kinase_dom"/>
</dbReference>
<dbReference type="FunFam" id="3.40.1190.20:FF:000003">
    <property type="entry name" value="Phosphomethylpyrimidine kinase ThiD"/>
    <property type="match status" value="1"/>
</dbReference>
<dbReference type="NCBIfam" id="TIGR00097">
    <property type="entry name" value="HMP-P_kinase"/>
    <property type="match status" value="1"/>
</dbReference>
<feature type="domain" description="Pyridoxamine kinase/Phosphomethylpyrimidine kinase" evidence="7">
    <location>
        <begin position="12"/>
        <end position="259"/>
    </location>
</feature>
<organism evidence="8 9">
    <name type="scientific">Rhizobium tubonense</name>
    <dbReference type="NCBI Taxonomy" id="484088"/>
    <lineage>
        <taxon>Bacteria</taxon>
        <taxon>Pseudomonadati</taxon>
        <taxon>Pseudomonadota</taxon>
        <taxon>Alphaproteobacteria</taxon>
        <taxon>Hyphomicrobiales</taxon>
        <taxon>Rhizobiaceae</taxon>
        <taxon>Rhizobium/Agrobacterium group</taxon>
        <taxon>Rhizobium</taxon>
    </lineage>
</organism>
<keyword evidence="6" id="KW-0067">ATP-binding</keyword>
<proteinExistence type="predicted"/>
<dbReference type="Proteomes" id="UP000248925">
    <property type="component" value="Unassembled WGS sequence"/>
</dbReference>
<dbReference type="InterPro" id="IPR013749">
    <property type="entry name" value="PM/HMP-P_kinase-1"/>
</dbReference>
<keyword evidence="3" id="KW-0808">Transferase</keyword>
<dbReference type="AlphaFoldDB" id="A0A2W4CS29"/>
<reference evidence="8 9" key="1">
    <citation type="journal article" date="2018" name="Sci. Rep.">
        <title>Rhizobium tumorigenes sp. nov., a novel plant tumorigenic bacterium isolated from cane gall tumors on thornless blackberry.</title>
        <authorList>
            <person name="Kuzmanovi N."/>
            <person name="Smalla K."/>
            <person name="Gronow S."/>
            <person name="PuBawska J."/>
        </authorList>
    </citation>
    <scope>NUCLEOTIDE SEQUENCE [LARGE SCALE GENOMIC DNA]</scope>
    <source>
        <strain evidence="8 9">CCBAU 85046</strain>
    </source>
</reference>
<dbReference type="PANTHER" id="PTHR20858">
    <property type="entry name" value="PHOSPHOMETHYLPYRIMIDINE KINASE"/>
    <property type="match status" value="1"/>
</dbReference>
<evidence type="ECO:0000256" key="1">
    <source>
        <dbReference type="ARBA" id="ARBA00004948"/>
    </source>
</evidence>
<dbReference type="Pfam" id="PF08543">
    <property type="entry name" value="Phos_pyr_kin"/>
    <property type="match status" value="1"/>
</dbReference>
<dbReference type="GO" id="GO:0009228">
    <property type="term" value="P:thiamine biosynthetic process"/>
    <property type="evidence" value="ECO:0007669"/>
    <property type="project" value="InterPro"/>
</dbReference>
<dbReference type="UniPathway" id="UPA00060">
    <property type="reaction ID" value="UER00138"/>
</dbReference>
<dbReference type="GO" id="GO:0008972">
    <property type="term" value="F:phosphomethylpyrimidine kinase activity"/>
    <property type="evidence" value="ECO:0007669"/>
    <property type="project" value="InterPro"/>
</dbReference>
<keyword evidence="9" id="KW-1185">Reference proteome</keyword>